<evidence type="ECO:0000313" key="5">
    <source>
        <dbReference type="Proteomes" id="UP000241986"/>
    </source>
</evidence>
<accession>A0A2T4MWE9</accession>
<name>A0A2T4MWE9_AERVE</name>
<proteinExistence type="inferred from homology"/>
<dbReference type="CDD" id="cd06974">
    <property type="entry name" value="TerD_like"/>
    <property type="match status" value="1"/>
</dbReference>
<dbReference type="EMBL" id="PZKL01000045">
    <property type="protein sequence ID" value="PTH78902.1"/>
    <property type="molecule type" value="Genomic_DNA"/>
</dbReference>
<dbReference type="Gene3D" id="2.60.60.30">
    <property type="entry name" value="sav2460 like domains"/>
    <property type="match status" value="1"/>
</dbReference>
<dbReference type="Proteomes" id="UP000241986">
    <property type="component" value="Unassembled WGS sequence"/>
</dbReference>
<organism evidence="4 5">
    <name type="scientific">Aeromonas veronii</name>
    <dbReference type="NCBI Taxonomy" id="654"/>
    <lineage>
        <taxon>Bacteria</taxon>
        <taxon>Pseudomonadati</taxon>
        <taxon>Pseudomonadota</taxon>
        <taxon>Gammaproteobacteria</taxon>
        <taxon>Aeromonadales</taxon>
        <taxon>Aeromonadaceae</taxon>
        <taxon>Aeromonas</taxon>
    </lineage>
</organism>
<comment type="similarity">
    <text evidence="1">Belongs to the CAPAB/TerDEXZ family.</text>
</comment>
<reference evidence="4 5" key="1">
    <citation type="submission" date="2018-03" db="EMBL/GenBank/DDBJ databases">
        <title>Aeromonas veronii whole genome sequencing and analysis.</title>
        <authorList>
            <person name="Xie H."/>
            <person name="Liu T."/>
            <person name="Wang K."/>
        </authorList>
    </citation>
    <scope>NUCLEOTIDE SEQUENCE [LARGE SCALE GENOMIC DNA]</scope>
    <source>
        <strain evidence="4 5">XH.VA.1</strain>
    </source>
</reference>
<sequence length="196" mass="21259">MSHVVSLSKGANVNLSKIAPAMKAVMIGLGWTARKTDGAPFDLDASLFMLTEQGQVESAAGFIYYGKKESDCGSIKHNGDSRTGNESATDDDETINIDLTKVPAHITKLAIAVSIDEAETRKQTFGMVDKAFIRVVNDENKEELTRYDLTEDAGTETAMVLGELYRHGEDWKFKAIGQGYAKGLAELITQYGLSAS</sequence>
<comment type="caution">
    <text evidence="4">The sequence shown here is derived from an EMBL/GenBank/DDBJ whole genome shotgun (WGS) entry which is preliminary data.</text>
</comment>
<dbReference type="PANTHER" id="PTHR32097">
    <property type="entry name" value="CAMP-BINDING PROTEIN 1-RELATED"/>
    <property type="match status" value="1"/>
</dbReference>
<gene>
    <name evidence="4" type="ORF">DAA48_20890</name>
</gene>
<dbReference type="InterPro" id="IPR003325">
    <property type="entry name" value="TerD"/>
</dbReference>
<evidence type="ECO:0000313" key="4">
    <source>
        <dbReference type="EMBL" id="PTH78902.1"/>
    </source>
</evidence>
<dbReference type="InterPro" id="IPR051324">
    <property type="entry name" value="Stress/Tellurium_Resist"/>
</dbReference>
<dbReference type="RefSeq" id="WP_107684527.1">
    <property type="nucleotide sequence ID" value="NZ_PZKL01000045.1"/>
</dbReference>
<evidence type="ECO:0000256" key="1">
    <source>
        <dbReference type="ARBA" id="ARBA00008775"/>
    </source>
</evidence>
<dbReference type="GO" id="GO:0046690">
    <property type="term" value="P:response to tellurium ion"/>
    <property type="evidence" value="ECO:0007669"/>
    <property type="project" value="UniProtKB-KW"/>
</dbReference>
<evidence type="ECO:0000256" key="2">
    <source>
        <dbReference type="ARBA" id="ARBA00022686"/>
    </source>
</evidence>
<evidence type="ECO:0000259" key="3">
    <source>
        <dbReference type="Pfam" id="PF02342"/>
    </source>
</evidence>
<keyword evidence="2" id="KW-0778">Tellurium resistance</keyword>
<dbReference type="Pfam" id="PF02342">
    <property type="entry name" value="TerD"/>
    <property type="match status" value="1"/>
</dbReference>
<protein>
    <submittedName>
        <fullName evidence="4">Chemical-damaging agent resistance protein C</fullName>
    </submittedName>
</protein>
<feature type="domain" description="TerD" evidence="3">
    <location>
        <begin position="5"/>
        <end position="191"/>
    </location>
</feature>
<dbReference type="PANTHER" id="PTHR32097:SF4">
    <property type="entry name" value="GENERAL STRESS PROTEIN 16U"/>
    <property type="match status" value="1"/>
</dbReference>
<dbReference type="AlphaFoldDB" id="A0A2T4MWE9"/>